<dbReference type="GO" id="GO:0004180">
    <property type="term" value="F:carboxypeptidase activity"/>
    <property type="evidence" value="ECO:0007669"/>
    <property type="project" value="UniProtKB-KW"/>
</dbReference>
<gene>
    <name evidence="2" type="ORF">ENS64_06090</name>
</gene>
<dbReference type="AlphaFoldDB" id="A0A7C4QMT8"/>
<accession>A0A7C4QMT8</accession>
<dbReference type="InterPro" id="IPR013783">
    <property type="entry name" value="Ig-like_fold"/>
</dbReference>
<keyword evidence="2" id="KW-0378">Hydrolase</keyword>
<keyword evidence="2" id="KW-0121">Carboxypeptidase</keyword>
<keyword evidence="2" id="KW-0645">Protease</keyword>
<organism evidence="2">
    <name type="scientific">Schlesneria paludicola</name>
    <dbReference type="NCBI Taxonomy" id="360056"/>
    <lineage>
        <taxon>Bacteria</taxon>
        <taxon>Pseudomonadati</taxon>
        <taxon>Planctomycetota</taxon>
        <taxon>Planctomycetia</taxon>
        <taxon>Planctomycetales</taxon>
        <taxon>Planctomycetaceae</taxon>
        <taxon>Schlesneria</taxon>
    </lineage>
</organism>
<protein>
    <submittedName>
        <fullName evidence="2">Carboxypeptidase regulatory-like domain-containing protein</fullName>
    </submittedName>
</protein>
<dbReference type="PROSITE" id="PS51257">
    <property type="entry name" value="PROKAR_LIPOPROTEIN"/>
    <property type="match status" value="1"/>
</dbReference>
<reference evidence="2" key="1">
    <citation type="journal article" date="2020" name="mSystems">
        <title>Genome- and Community-Level Interaction Insights into Carbon Utilization and Element Cycling Functions of Hydrothermarchaeota in Hydrothermal Sediment.</title>
        <authorList>
            <person name="Zhou Z."/>
            <person name="Liu Y."/>
            <person name="Xu W."/>
            <person name="Pan J."/>
            <person name="Luo Z.H."/>
            <person name="Li M."/>
        </authorList>
    </citation>
    <scope>NUCLEOTIDE SEQUENCE [LARGE SCALE GENOMIC DNA]</scope>
    <source>
        <strain evidence="2">SpSt-508</strain>
    </source>
</reference>
<dbReference type="Gene3D" id="2.60.40.10">
    <property type="entry name" value="Immunoglobulins"/>
    <property type="match status" value="1"/>
</dbReference>
<dbReference type="EMBL" id="DSVQ01000012">
    <property type="protein sequence ID" value="HGT38820.1"/>
    <property type="molecule type" value="Genomic_DNA"/>
</dbReference>
<evidence type="ECO:0000313" key="2">
    <source>
        <dbReference type="EMBL" id="HGT38820.1"/>
    </source>
</evidence>
<proteinExistence type="predicted"/>
<comment type="caution">
    <text evidence="2">The sequence shown here is derived from an EMBL/GenBank/DDBJ whole genome shotgun (WGS) entry which is preliminary data.</text>
</comment>
<dbReference type="InterPro" id="IPR008969">
    <property type="entry name" value="CarboxyPept-like_regulatory"/>
</dbReference>
<sequence>MSGSRGFLGSRFLASVILSAATLGFAGCGGQLADAPKTVPVSGTVTVDGQPVSGANVTFIPTSPGVHGAAGSTDANGRYTLFVGNNKGAMPGSYKVTIQYYVNKKDGTPVVITPETDMETISADIKPALPPKYADPAQTVLTFEVPAKGTDAADFKLDKEAPPA</sequence>
<name>A0A7C4QMT8_9PLAN</name>
<keyword evidence="1" id="KW-0732">Signal</keyword>
<feature type="signal peptide" evidence="1">
    <location>
        <begin position="1"/>
        <end position="26"/>
    </location>
</feature>
<feature type="chain" id="PRO_5028263397" evidence="1">
    <location>
        <begin position="27"/>
        <end position="164"/>
    </location>
</feature>
<evidence type="ECO:0000256" key="1">
    <source>
        <dbReference type="SAM" id="SignalP"/>
    </source>
</evidence>
<dbReference type="SUPFAM" id="SSF49464">
    <property type="entry name" value="Carboxypeptidase regulatory domain-like"/>
    <property type="match status" value="1"/>
</dbReference>